<comment type="caution">
    <text evidence="2">The sequence shown here is derived from an EMBL/GenBank/DDBJ whole genome shotgun (WGS) entry which is preliminary data.</text>
</comment>
<dbReference type="AlphaFoldDB" id="A0A178ICG6"/>
<accession>A0A178ICG6</accession>
<evidence type="ECO:0000313" key="3">
    <source>
        <dbReference type="Proteomes" id="UP000078486"/>
    </source>
</evidence>
<protein>
    <submittedName>
        <fullName evidence="2">Uncharacterized protein</fullName>
    </submittedName>
</protein>
<keyword evidence="3" id="KW-1185">Reference proteome</keyword>
<dbReference type="EMBL" id="LRRQ01000160">
    <property type="protein sequence ID" value="OAM87722.1"/>
    <property type="molecule type" value="Genomic_DNA"/>
</dbReference>
<sequence>MFAGLSVQIFAQDPRPVPIEYLRPMKNSVSIGVRAVGGAKVKFSGNLGGGLRQLSQLTTDGQSFGTGFFGGNGDLPVVLPESVVLGGYSYPLDQISVFDNGSILRDSSGAASPRPADPADPNVADTQMRNDGSGSWYRGKVSNPSDPHYGMLQYDIYTLDSSGNTIPDAHTGQPVKTTKYYLPYDANYSRNWSINSREHQYNAADNQVTYGRYWTESAGNEIELEDGSNPGVEFKFERIVQRFKRFEWGLAATAGISEFNAKTRRGITVNLRGYEYTYNLSRPLPDDGSTGGPTYSADETEETTAAIGIKPNGYDEDTDKPENNYQAGGTAVDRTVDVNGYWQVKGVYYLYRVGPFIRIPITRQFSISASAGYMGAYVGSKFRYEETMTIPEVSAAYTTGDVVKNNQRYVSGYYGDLNIEWWLSTRTGFYVGAAYEKLGDYTQIHDERRVDVKMDGGAGFRFGIITRF</sequence>
<feature type="compositionally biased region" description="Polar residues" evidence="1">
    <location>
        <begin position="124"/>
        <end position="133"/>
    </location>
</feature>
<name>A0A178ICG6_9BACT</name>
<feature type="region of interest" description="Disordered" evidence="1">
    <location>
        <begin position="283"/>
        <end position="320"/>
    </location>
</feature>
<gene>
    <name evidence="2" type="ORF">AW736_20870</name>
</gene>
<proteinExistence type="predicted"/>
<organism evidence="2 3">
    <name type="scientific">Termitidicoccus mucosus</name>
    <dbReference type="NCBI Taxonomy" id="1184151"/>
    <lineage>
        <taxon>Bacteria</taxon>
        <taxon>Pseudomonadati</taxon>
        <taxon>Verrucomicrobiota</taxon>
        <taxon>Opitutia</taxon>
        <taxon>Opitutales</taxon>
        <taxon>Opitutaceae</taxon>
        <taxon>Termitidicoccus</taxon>
    </lineage>
</organism>
<reference evidence="2 3" key="1">
    <citation type="submission" date="2016-01" db="EMBL/GenBank/DDBJ databases">
        <title>High potential of lignocellulose degradation of a new Verrucomicrobia species.</title>
        <authorList>
            <person name="Wang Y."/>
            <person name="Shi Y."/>
            <person name="Qiu Z."/>
            <person name="Liu S."/>
            <person name="Yang H."/>
        </authorList>
    </citation>
    <scope>NUCLEOTIDE SEQUENCE [LARGE SCALE GENOMIC DNA]</scope>
    <source>
        <strain evidence="2 3">TSB47</strain>
    </source>
</reference>
<evidence type="ECO:0000256" key="1">
    <source>
        <dbReference type="SAM" id="MobiDB-lite"/>
    </source>
</evidence>
<feature type="region of interest" description="Disordered" evidence="1">
    <location>
        <begin position="106"/>
        <end position="141"/>
    </location>
</feature>
<dbReference type="Proteomes" id="UP000078486">
    <property type="component" value="Unassembled WGS sequence"/>
</dbReference>
<evidence type="ECO:0000313" key="2">
    <source>
        <dbReference type="EMBL" id="OAM87722.1"/>
    </source>
</evidence>